<organism evidence="1 2">
    <name type="scientific">Nocardia higoensis</name>
    <dbReference type="NCBI Taxonomy" id="228599"/>
    <lineage>
        <taxon>Bacteria</taxon>
        <taxon>Bacillati</taxon>
        <taxon>Actinomycetota</taxon>
        <taxon>Actinomycetes</taxon>
        <taxon>Mycobacteriales</taxon>
        <taxon>Nocardiaceae</taxon>
        <taxon>Nocardia</taxon>
    </lineage>
</organism>
<dbReference type="Proteomes" id="UP000707731">
    <property type="component" value="Unassembled WGS sequence"/>
</dbReference>
<proteinExistence type="predicted"/>
<dbReference type="EMBL" id="JADLQN010000001">
    <property type="protein sequence ID" value="MBF6354113.1"/>
    <property type="molecule type" value="Genomic_DNA"/>
</dbReference>
<name>A0ABS0D6K7_9NOCA</name>
<reference evidence="1 2" key="1">
    <citation type="submission" date="2020-10" db="EMBL/GenBank/DDBJ databases">
        <title>Identification of Nocardia species via Next-generation sequencing and recognition of intraspecies genetic diversity.</title>
        <authorList>
            <person name="Li P."/>
            <person name="Li P."/>
            <person name="Lu B."/>
        </authorList>
    </citation>
    <scope>NUCLEOTIDE SEQUENCE [LARGE SCALE GENOMIC DNA]</scope>
    <source>
        <strain evidence="1 2">BJ06-0143</strain>
    </source>
</reference>
<evidence type="ECO:0000313" key="1">
    <source>
        <dbReference type="EMBL" id="MBF6354113.1"/>
    </source>
</evidence>
<sequence>MAENVGSVLITDVPTSRIAMAVHRAVREKPMWMDRKFKYAMLTGLGERWSSERLAPGDSRRQDYDNPSPWYDLVDVTGGQTIHIVYREAENETRAVFIGLGFDKYSDGRAWAEKFAHRVTEVLAEHDVRSRVEDFEF</sequence>
<keyword evidence="2" id="KW-1185">Reference proteome</keyword>
<gene>
    <name evidence="1" type="ORF">IU449_06045</name>
</gene>
<protein>
    <submittedName>
        <fullName evidence="1">Uncharacterized protein</fullName>
    </submittedName>
</protein>
<dbReference type="RefSeq" id="WP_195000925.1">
    <property type="nucleotide sequence ID" value="NZ_JADLQN010000001.1"/>
</dbReference>
<accession>A0ABS0D6K7</accession>
<comment type="caution">
    <text evidence="1">The sequence shown here is derived from an EMBL/GenBank/DDBJ whole genome shotgun (WGS) entry which is preliminary data.</text>
</comment>
<evidence type="ECO:0000313" key="2">
    <source>
        <dbReference type="Proteomes" id="UP000707731"/>
    </source>
</evidence>